<dbReference type="AlphaFoldDB" id="A0A7U7EM88"/>
<gene>
    <name evidence="1" type="ORF">PSEWESI4_00967</name>
</gene>
<organism evidence="1 2">
    <name type="scientific">Zestomonas carbonaria</name>
    <dbReference type="NCBI Taxonomy" id="2762745"/>
    <lineage>
        <taxon>Bacteria</taxon>
        <taxon>Pseudomonadati</taxon>
        <taxon>Pseudomonadota</taxon>
        <taxon>Gammaproteobacteria</taxon>
        <taxon>Pseudomonadales</taxon>
        <taxon>Pseudomonadaceae</taxon>
        <taxon>Zestomonas</taxon>
    </lineage>
</organism>
<reference evidence="1 2" key="1">
    <citation type="submission" date="2020-08" db="EMBL/GenBank/DDBJ databases">
        <authorList>
            <person name="Criscuolo A."/>
        </authorList>
    </citation>
    <scope>NUCLEOTIDE SEQUENCE [LARGE SCALE GENOMIC DNA]</scope>
    <source>
        <strain evidence="1">CIP111764</strain>
    </source>
</reference>
<evidence type="ECO:0000313" key="1">
    <source>
        <dbReference type="EMBL" id="CAD5106700.1"/>
    </source>
</evidence>
<comment type="caution">
    <text evidence="1">The sequence shown here is derived from an EMBL/GenBank/DDBJ whole genome shotgun (WGS) entry which is preliminary data.</text>
</comment>
<sequence>MGYSVKWHGLTVSSRGPSAYAYNLAPESRLSDFNMEQQGHIMSDYYMICVLQRPSRAFTPNMDKELLRKIMSPFLSSPRDKIHLPK</sequence>
<proteinExistence type="predicted"/>
<accession>A0A7U7EM88</accession>
<protein>
    <submittedName>
        <fullName evidence="1">Uncharacterized protein</fullName>
    </submittedName>
</protein>
<evidence type="ECO:0000313" key="2">
    <source>
        <dbReference type="Proteomes" id="UP000583387"/>
    </source>
</evidence>
<dbReference type="EMBL" id="CAJFCI010000025">
    <property type="protein sequence ID" value="CAD5106700.1"/>
    <property type="molecule type" value="Genomic_DNA"/>
</dbReference>
<name>A0A7U7EM88_9GAMM</name>
<keyword evidence="2" id="KW-1185">Reference proteome</keyword>
<dbReference type="Proteomes" id="UP000583387">
    <property type="component" value="Unassembled WGS sequence"/>
</dbReference>